<organism evidence="1 2">
    <name type="scientific">Vibrio splendidus</name>
    <dbReference type="NCBI Taxonomy" id="29497"/>
    <lineage>
        <taxon>Bacteria</taxon>
        <taxon>Pseudomonadati</taxon>
        <taxon>Pseudomonadota</taxon>
        <taxon>Gammaproteobacteria</taxon>
        <taxon>Vibrionales</taxon>
        <taxon>Vibrionaceae</taxon>
        <taxon>Vibrio</taxon>
    </lineage>
</organism>
<sequence>MAKSPIAKSAGNRTRKVVLSQKSIESTNVTDLDLSVTFVPTMGSPTSFNFRDWCHIHCDPTARLFKPSRFDYMLGLYRWVERQRKDMLSDIYICCCIRTFMSYIKFCDSIGSNAFDRIGYLAYCGNDGELWRQVKLAIEPKRYLFQYHNNEELGISELSAQGIRTQINKILNSIGFDVSAYQYRLKPLKAGRRLNPWNNPYQPVEWNTMLRRLNFYFTSLATQLIAHRDDNPNSPPPNMLEVEVDQINGRYATVTVGANIQGLTHGYTASSPFYQCMLSGYLLFSYYTAFNTSSILAVRHPISPMKKSGEGKTNSYVKVKAYKGRANKDVEALFLSASEDSHPQAVDDAAGFIVADVNKRDKNGIQDGVSFIEVMSMFSEAYSNEKYGRLFYTYNKENKLMGLDIGFSLGPQVLSEKLGVFSHDRSNLTDYFVELCEDLMEESAYPAFTKVTSPQTGFIVIKKENKLAYKTRIKSRVIELAFASLTCLTDVQLNGIVMPLYYSKKEEDGTITIDFRYADGTKGSFKIAAKYQLFLEKVEAFSQRYNPTHTKYGHPSKTKIPPYLLPLGGKWKTYQWESIESIISHRILWGYGIGHGDFLLNVTASRIRATTSILEYRDGDKGFSARQILQHTIQTQEKSYVNGHPTENSKMVSQGLSALIKIAKGQHRNNAVEEVKKELSIPILAYEKYKQRNMPTNPNGIACDGRPSFLNTQDFHYSARKFAEHEGIIDEVGDIACYQYDLCVFCKSAQLVDDPHSVYKLLSFLEAIQDASDLFPERSELINRKVERFKHHISSLPLETVDSAEALLDEHGRYFIFKTTDSVIQHLSFR</sequence>
<dbReference type="EMBL" id="MCZF01000012">
    <property type="protein sequence ID" value="PMM65991.1"/>
    <property type="molecule type" value="Genomic_DNA"/>
</dbReference>
<accession>A0A2N7JZD5</accession>
<comment type="caution">
    <text evidence="1">The sequence shown here is derived from an EMBL/GenBank/DDBJ whole genome shotgun (WGS) entry which is preliminary data.</text>
</comment>
<name>A0A2N7JZD5_VIBSP</name>
<dbReference type="Proteomes" id="UP000235533">
    <property type="component" value="Unassembled WGS sequence"/>
</dbReference>
<proteinExistence type="predicted"/>
<gene>
    <name evidence="1" type="ORF">BCT54_16240</name>
</gene>
<protein>
    <submittedName>
        <fullName evidence="1">Uncharacterized protein</fullName>
    </submittedName>
</protein>
<reference evidence="2" key="1">
    <citation type="submission" date="2016-07" db="EMBL/GenBank/DDBJ databases">
        <title>Nontailed viruses are major unrecognized killers of bacteria in the ocean.</title>
        <authorList>
            <person name="Kauffman K."/>
            <person name="Hussain F."/>
            <person name="Yang J."/>
            <person name="Arevalo P."/>
            <person name="Brown J."/>
            <person name="Cutler M."/>
            <person name="Kelly L."/>
            <person name="Polz M.F."/>
        </authorList>
    </citation>
    <scope>NUCLEOTIDE SEQUENCE [LARGE SCALE GENOMIC DNA]</scope>
    <source>
        <strain evidence="2">10N.261.48.B5</strain>
    </source>
</reference>
<dbReference type="RefSeq" id="WP_102550920.1">
    <property type="nucleotide sequence ID" value="NZ_MCZF01000012.1"/>
</dbReference>
<evidence type="ECO:0000313" key="1">
    <source>
        <dbReference type="EMBL" id="PMM65991.1"/>
    </source>
</evidence>
<dbReference type="AlphaFoldDB" id="A0A2N7JZD5"/>
<evidence type="ECO:0000313" key="2">
    <source>
        <dbReference type="Proteomes" id="UP000235533"/>
    </source>
</evidence>